<reference evidence="1" key="1">
    <citation type="submission" date="2024-06" db="EMBL/GenBank/DDBJ databases">
        <authorList>
            <consortium name="consrtm"/>
            <person name="Uemura M."/>
            <person name="Terahara T."/>
        </authorList>
    </citation>
    <scope>NUCLEOTIDE SEQUENCE</scope>
    <source>
        <strain evidence="1">KM77-8</strain>
    </source>
</reference>
<reference evidence="1" key="2">
    <citation type="submission" date="2024-07" db="EMBL/GenBank/DDBJ databases">
        <title>Streptomyces haneummycinica sp. nov., a new antibiotic-producing actinobacterium isolated from marine sediment.</title>
        <authorList>
            <person name="Uemura M."/>
            <person name="Hamada M."/>
            <person name="Hirano S."/>
            <person name="Kobayashi K."/>
            <person name="Ohshiro T."/>
            <person name="Kobayashi T."/>
            <person name="Terahara T."/>
        </authorList>
    </citation>
    <scope>NUCLEOTIDE SEQUENCE</scope>
    <source>
        <strain evidence="1">KM77-8</strain>
    </source>
</reference>
<accession>A0AAT9HWL0</accession>
<name>A0AAT9HWL0_9ACTN</name>
<organism evidence="1">
    <name type="scientific">Streptomyces haneummycinicus</name>
    <dbReference type="NCBI Taxonomy" id="3074435"/>
    <lineage>
        <taxon>Bacteria</taxon>
        <taxon>Bacillati</taxon>
        <taxon>Actinomycetota</taxon>
        <taxon>Actinomycetes</taxon>
        <taxon>Kitasatosporales</taxon>
        <taxon>Streptomycetaceae</taxon>
        <taxon>Streptomyces</taxon>
    </lineage>
</organism>
<dbReference type="EMBL" id="AP035768">
    <property type="protein sequence ID" value="BFO21765.1"/>
    <property type="molecule type" value="Genomic_DNA"/>
</dbReference>
<proteinExistence type="predicted"/>
<gene>
    <name evidence="1" type="ORF">SHKM778_81530</name>
</gene>
<sequence>MPRVRVPSLTLSKEAGALQNEGHRPLCCVAQPHRDLERLPGDLLRGQAAPPIRSEGGRDDYRERDLRRLALFEKHLGLSLPQTVFTDRLPVYAVRGAPADDVEEISDWAEADGRPVPDRRPGLIPAGPRRDYERATAPVMFFAVLQEGRWPPGPA</sequence>
<evidence type="ECO:0000313" key="1">
    <source>
        <dbReference type="EMBL" id="BFO21765.1"/>
    </source>
</evidence>
<protein>
    <submittedName>
        <fullName evidence="1">Uncharacterized protein</fullName>
    </submittedName>
</protein>
<dbReference type="AlphaFoldDB" id="A0AAT9HWL0"/>